<dbReference type="CDD" id="cd01392">
    <property type="entry name" value="HTH_LacI"/>
    <property type="match status" value="1"/>
</dbReference>
<dbReference type="InterPro" id="IPR010982">
    <property type="entry name" value="Lambda_DNA-bd_dom_sf"/>
</dbReference>
<evidence type="ECO:0000259" key="5">
    <source>
        <dbReference type="PROSITE" id="PS50932"/>
    </source>
</evidence>
<dbReference type="Pfam" id="PF00356">
    <property type="entry name" value="LacI"/>
    <property type="match status" value="1"/>
</dbReference>
<sequence length="362" mass="38933">MHSDDQQSHDQQSHDQRIQDQETANAPARRATLATVAKLSGYHVSTVSRVLNGSAVPGVRSASAATAEHIRQVAREVGYVPNAQAAALRRQRTRLLGVVMARMADTVLATIYEGIERAAAGYGFQTLVTNSWDDPVTRRECVDVLLSHGVDAMILGDSPVDGGSLDVLTEHGLPFVLVNRRAADHPAITCDDYAGGRMAAEHLLELGHRRAAVLAGLPYASNALERTQGFLDVYREAGHRIPRGRIVRTTFDTAGGRMGAERLLRARSTPTAIFAVNDAAAIGVLGCLRDHRIEPGRELSVVGFNDIPLAAELTVPLTSVRSPMQTIGEQSVHTLMRLMGGEPVQSTLLRPTLVARASSAPR</sequence>
<dbReference type="InterPro" id="IPR028082">
    <property type="entry name" value="Peripla_BP_I"/>
</dbReference>
<dbReference type="CDD" id="cd06285">
    <property type="entry name" value="PBP1_LacI-like"/>
    <property type="match status" value="1"/>
</dbReference>
<keyword evidence="2" id="KW-0238">DNA-binding</keyword>
<dbReference type="SUPFAM" id="SSF47413">
    <property type="entry name" value="lambda repressor-like DNA-binding domains"/>
    <property type="match status" value="1"/>
</dbReference>
<evidence type="ECO:0000256" key="3">
    <source>
        <dbReference type="ARBA" id="ARBA00023163"/>
    </source>
</evidence>
<dbReference type="PANTHER" id="PTHR30146:SF109">
    <property type="entry name" value="HTH-TYPE TRANSCRIPTIONAL REGULATOR GALS"/>
    <property type="match status" value="1"/>
</dbReference>
<accession>A0A542DQD8</accession>
<evidence type="ECO:0000313" key="6">
    <source>
        <dbReference type="EMBL" id="TQJ05321.1"/>
    </source>
</evidence>
<dbReference type="EMBL" id="VFML01000001">
    <property type="protein sequence ID" value="TQJ05321.1"/>
    <property type="molecule type" value="Genomic_DNA"/>
</dbReference>
<dbReference type="InterPro" id="IPR000843">
    <property type="entry name" value="HTH_LacI"/>
</dbReference>
<feature type="compositionally biased region" description="Basic and acidic residues" evidence="4">
    <location>
        <begin position="1"/>
        <end position="20"/>
    </location>
</feature>
<feature type="region of interest" description="Disordered" evidence="4">
    <location>
        <begin position="1"/>
        <end position="28"/>
    </location>
</feature>
<evidence type="ECO:0000256" key="1">
    <source>
        <dbReference type="ARBA" id="ARBA00023015"/>
    </source>
</evidence>
<evidence type="ECO:0000256" key="4">
    <source>
        <dbReference type="SAM" id="MobiDB-lite"/>
    </source>
</evidence>
<keyword evidence="1" id="KW-0805">Transcription regulation</keyword>
<comment type="caution">
    <text evidence="6">The sequence shown here is derived from an EMBL/GenBank/DDBJ whole genome shotgun (WGS) entry which is preliminary data.</text>
</comment>
<organism evidence="6 7">
    <name type="scientific">Amycolatopsis cihanbeyliensis</name>
    <dbReference type="NCBI Taxonomy" id="1128664"/>
    <lineage>
        <taxon>Bacteria</taxon>
        <taxon>Bacillati</taxon>
        <taxon>Actinomycetota</taxon>
        <taxon>Actinomycetes</taxon>
        <taxon>Pseudonocardiales</taxon>
        <taxon>Pseudonocardiaceae</taxon>
        <taxon>Amycolatopsis</taxon>
    </lineage>
</organism>
<keyword evidence="7" id="KW-1185">Reference proteome</keyword>
<dbReference type="RefSeq" id="WP_246076582.1">
    <property type="nucleotide sequence ID" value="NZ_VFML01000001.1"/>
</dbReference>
<evidence type="ECO:0000313" key="7">
    <source>
        <dbReference type="Proteomes" id="UP000320876"/>
    </source>
</evidence>
<proteinExistence type="predicted"/>
<keyword evidence="3" id="KW-0804">Transcription</keyword>
<evidence type="ECO:0000256" key="2">
    <source>
        <dbReference type="ARBA" id="ARBA00023125"/>
    </source>
</evidence>
<dbReference type="GO" id="GO:0000976">
    <property type="term" value="F:transcription cis-regulatory region binding"/>
    <property type="evidence" value="ECO:0007669"/>
    <property type="project" value="TreeGrafter"/>
</dbReference>
<dbReference type="GO" id="GO:0003700">
    <property type="term" value="F:DNA-binding transcription factor activity"/>
    <property type="evidence" value="ECO:0007669"/>
    <property type="project" value="TreeGrafter"/>
</dbReference>
<dbReference type="Gene3D" id="1.10.260.40">
    <property type="entry name" value="lambda repressor-like DNA-binding domains"/>
    <property type="match status" value="1"/>
</dbReference>
<gene>
    <name evidence="6" type="ORF">FB471_5149</name>
</gene>
<dbReference type="PROSITE" id="PS50932">
    <property type="entry name" value="HTH_LACI_2"/>
    <property type="match status" value="1"/>
</dbReference>
<dbReference type="SUPFAM" id="SSF53822">
    <property type="entry name" value="Periplasmic binding protein-like I"/>
    <property type="match status" value="1"/>
</dbReference>
<feature type="domain" description="HTH lacI-type" evidence="5">
    <location>
        <begin position="31"/>
        <end position="90"/>
    </location>
</feature>
<dbReference type="Proteomes" id="UP000320876">
    <property type="component" value="Unassembled WGS sequence"/>
</dbReference>
<dbReference type="SMART" id="SM00354">
    <property type="entry name" value="HTH_LACI"/>
    <property type="match status" value="1"/>
</dbReference>
<reference evidence="6 7" key="1">
    <citation type="submission" date="2019-06" db="EMBL/GenBank/DDBJ databases">
        <title>Sequencing the genomes of 1000 actinobacteria strains.</title>
        <authorList>
            <person name="Klenk H.-P."/>
        </authorList>
    </citation>
    <scope>NUCLEOTIDE SEQUENCE [LARGE SCALE GENOMIC DNA]</scope>
    <source>
        <strain evidence="6 7">DSM 45679</strain>
    </source>
</reference>
<dbReference type="AlphaFoldDB" id="A0A542DQD8"/>
<dbReference type="PANTHER" id="PTHR30146">
    <property type="entry name" value="LACI-RELATED TRANSCRIPTIONAL REPRESSOR"/>
    <property type="match status" value="1"/>
</dbReference>
<dbReference type="Gene3D" id="3.40.50.2300">
    <property type="match status" value="2"/>
</dbReference>
<protein>
    <submittedName>
        <fullName evidence="6">LacI family transcriptional regulator</fullName>
    </submittedName>
</protein>
<dbReference type="InterPro" id="IPR046335">
    <property type="entry name" value="LacI/GalR-like_sensor"/>
</dbReference>
<name>A0A542DQD8_AMYCI</name>
<dbReference type="Pfam" id="PF13377">
    <property type="entry name" value="Peripla_BP_3"/>
    <property type="match status" value="1"/>
</dbReference>